<dbReference type="Gene3D" id="3.40.50.300">
    <property type="entry name" value="P-loop containing nucleotide triphosphate hydrolases"/>
    <property type="match status" value="1"/>
</dbReference>
<dbReference type="InterPro" id="IPR015943">
    <property type="entry name" value="WD40/YVTN_repeat-like_dom_sf"/>
</dbReference>
<feature type="domain" description="NACHT" evidence="2">
    <location>
        <begin position="308"/>
        <end position="455"/>
    </location>
</feature>
<dbReference type="InterPro" id="IPR027417">
    <property type="entry name" value="P-loop_NTPase"/>
</dbReference>
<evidence type="ECO:0000259" key="2">
    <source>
        <dbReference type="PROSITE" id="PS50837"/>
    </source>
</evidence>
<keyword evidence="1" id="KW-0677">Repeat</keyword>
<dbReference type="SMART" id="SM00320">
    <property type="entry name" value="WD40"/>
    <property type="match status" value="2"/>
</dbReference>
<organism evidence="3 4">
    <name type="scientific">Pocillopora meandrina</name>
    <dbReference type="NCBI Taxonomy" id="46732"/>
    <lineage>
        <taxon>Eukaryota</taxon>
        <taxon>Metazoa</taxon>
        <taxon>Cnidaria</taxon>
        <taxon>Anthozoa</taxon>
        <taxon>Hexacorallia</taxon>
        <taxon>Scleractinia</taxon>
        <taxon>Astrocoeniina</taxon>
        <taxon>Pocilloporidae</taxon>
        <taxon>Pocillopora</taxon>
    </lineage>
</organism>
<evidence type="ECO:0000313" key="3">
    <source>
        <dbReference type="EMBL" id="CAH3141260.1"/>
    </source>
</evidence>
<dbReference type="Gene3D" id="2.130.10.10">
    <property type="entry name" value="YVTN repeat-like/Quinoprotein amine dehydrogenase"/>
    <property type="match status" value="1"/>
</dbReference>
<dbReference type="InterPro" id="IPR007111">
    <property type="entry name" value="NACHT_NTPase"/>
</dbReference>
<evidence type="ECO:0000256" key="1">
    <source>
        <dbReference type="ARBA" id="ARBA00022737"/>
    </source>
</evidence>
<gene>
    <name evidence="3" type="ORF">PMEA_00019614</name>
</gene>
<proteinExistence type="predicted"/>
<dbReference type="SUPFAM" id="SSF52540">
    <property type="entry name" value="P-loop containing nucleoside triphosphate hydrolases"/>
    <property type="match status" value="1"/>
</dbReference>
<dbReference type="SUPFAM" id="SSF50978">
    <property type="entry name" value="WD40 repeat-like"/>
    <property type="match status" value="1"/>
</dbReference>
<comment type="caution">
    <text evidence="3">The sequence shown here is derived from an EMBL/GenBank/DDBJ whole genome shotgun (WGS) entry which is preliminary data.</text>
</comment>
<dbReference type="Proteomes" id="UP001159428">
    <property type="component" value="Unassembled WGS sequence"/>
</dbReference>
<dbReference type="PANTHER" id="PTHR10039">
    <property type="entry name" value="AMELOGENIN"/>
    <property type="match status" value="1"/>
</dbReference>
<dbReference type="InterPro" id="IPR056884">
    <property type="entry name" value="NPHP3-like_N"/>
</dbReference>
<dbReference type="Pfam" id="PF18738">
    <property type="entry name" value="HEPN_DZIP3"/>
    <property type="match status" value="1"/>
</dbReference>
<reference evidence="3 4" key="1">
    <citation type="submission" date="2022-05" db="EMBL/GenBank/DDBJ databases">
        <authorList>
            <consortium name="Genoscope - CEA"/>
            <person name="William W."/>
        </authorList>
    </citation>
    <scope>NUCLEOTIDE SEQUENCE [LARGE SCALE GENOMIC DNA]</scope>
</reference>
<accession>A0AAU9X9L4</accession>
<dbReference type="SUPFAM" id="SSF82171">
    <property type="entry name" value="DPP6 N-terminal domain-like"/>
    <property type="match status" value="1"/>
</dbReference>
<dbReference type="InterPro" id="IPR001680">
    <property type="entry name" value="WD40_rpt"/>
</dbReference>
<dbReference type="PANTHER" id="PTHR10039:SF15">
    <property type="entry name" value="NACHT DOMAIN-CONTAINING PROTEIN"/>
    <property type="match status" value="1"/>
</dbReference>
<protein>
    <recommendedName>
        <fullName evidence="2">NACHT domain-containing protein</fullName>
    </recommendedName>
</protein>
<dbReference type="Pfam" id="PF24883">
    <property type="entry name" value="NPHP3_N"/>
    <property type="match status" value="1"/>
</dbReference>
<dbReference type="EMBL" id="CALNXJ010000035">
    <property type="protein sequence ID" value="CAH3141260.1"/>
    <property type="molecule type" value="Genomic_DNA"/>
</dbReference>
<dbReference type="InterPro" id="IPR036322">
    <property type="entry name" value="WD40_repeat_dom_sf"/>
</dbReference>
<keyword evidence="4" id="KW-1185">Reference proteome</keyword>
<dbReference type="InterPro" id="IPR041249">
    <property type="entry name" value="HEPN_DZIP3"/>
</dbReference>
<dbReference type="PROSITE" id="PS50837">
    <property type="entry name" value="NACHT"/>
    <property type="match status" value="1"/>
</dbReference>
<sequence length="1487" mass="169236">MAASAPSPLVSSTEKTNGAKLSRLLIDGGTTVLKMVFDSHHSPANLAMDLTANYPKLCNLLKRRVLHKPQWDKLFPPSGSTPDSNNFDITLLFLLLTEICGLSPPPSGWHKKPPLSDTTLEANLARIKFFRNELYGHVSTTGIDSSTFSHLWREISDVLVALGLNKADVDRLKAEYCGEEDYLQMLFEWADSEKDLKSQLKEINQTIDMVHQNQTQGAEMLQQMKSELHGVCHTQTKIQEEVLEVKKSIEDLNQRGQANRTEEILNVLAKSEFEGDIEFHVSRFQEGTREWIFKKIEGWLDDRSSPNRVMVISGNAGMGKSVISAVTCKRMQEAGRLSGSHFCQHNNVRYRNPQLMLQSLASHLCRALPEYKEALFEQLSRNLGMEINSMGVEELFALLFKEPLSKITDPGRNLLLVLDALDESEHKGRNELLDVIVNHFVKLPRWIRFLVTTRPEVIISNSLSDLQPLYLETSDDDNKRDIRLFLEKQLDQVIPNSDKEAVLNALVEKSDGVILYAYFLVDFIQKNVPLPTPNHLDGSLPLGISSVYLSYFKRLEKEFCKELEIDEENFLGFLSVVMAAKEPLPLGFIPKMFQFRAISSHRKVNKVISCISTLLPVIDGRIHIFHKSVKDWLIDTTIRGRHEFTVGRDEGSQILSRLCETEFNDLKRKGIHGGDFSDTEIYALRYGVQHLLDVMGDKEIPHKLEELVENYVTDLELVYAKLCIDSDSGFQDILSIKKLESFEVLPSAVKFAVTSAITVMRKYKARLRCHPQQFFQAILNEGGPQFFSKANHVLKERYPEIPYIEIVNKEDSYGQTGIQARFDCNSLVACFDVSPEMDYMVCECVDKSIQLWSLQSGDRLWLHSAFIEKSFGIPRFAPNCAVRNVRELTLDFFGWTWESSMSFYRSVAFHPDGDYVIPGSLRDVFTLNGDVQQLFPQSNCFFNICAFCGDRSKILTDCPANPRDVVLWSMSDGREITRFECTKNMTSFAFSPDGTLVAISDKSKHISLYKLSNMNIHFICDIASPSICSLMHFSPDNQEIICGFLGDNAQFELLCHRRKVPSFCEDECLESASCFQEIEDVSWWPWECKSFDESKFLISESKDHINTMLSEAIPFFRSGFLSVVNKQTVVVCSPFHKEIFMIHHDQFEDCPSHDRSEGKQYCGDMNVTLSVDGSCCYIRETSHSSWERKLIGDMLSMVYVYFESKKTVRKFQTALDLLPVKEGVLLMKKAVGNILELWDFELSRCVRSFSQIDSLERLFPVSDELVGCQRPCKNNCSKVDVLSIANSEIVFSTMVEGNITSVACNSKFQFVACSEKVCRPVVFPVGSVITIAVWNKKEHLWKRNILHDETGCTRPRALISNNGDFVVTWCSRERGSGLQILNAATGITMHDIPCEHKIIIYAEMYCELLNDGVHFVCCCHDQVARLFHGNSGNLIGLIDMERMPLMLTNCLNKPLFAAVFERNSFRLFQVHLPKMKNNERKVKRLVA</sequence>
<evidence type="ECO:0000313" key="4">
    <source>
        <dbReference type="Proteomes" id="UP001159428"/>
    </source>
</evidence>
<name>A0AAU9X9L4_9CNID</name>